<feature type="region of interest" description="Disordered" evidence="1">
    <location>
        <begin position="1"/>
        <end position="36"/>
    </location>
</feature>
<reference evidence="2" key="2">
    <citation type="submission" date="2022-01" db="EMBL/GenBank/DDBJ databases">
        <authorList>
            <person name="Yamashiro T."/>
            <person name="Shiraishi A."/>
            <person name="Satake H."/>
            <person name="Nakayama K."/>
        </authorList>
    </citation>
    <scope>NUCLEOTIDE SEQUENCE</scope>
</reference>
<reference evidence="2" key="1">
    <citation type="journal article" date="2022" name="Int. J. Mol. Sci.">
        <title>Draft Genome of Tanacetum Coccineum: Genomic Comparison of Closely Related Tanacetum-Family Plants.</title>
        <authorList>
            <person name="Yamashiro T."/>
            <person name="Shiraishi A."/>
            <person name="Nakayama K."/>
            <person name="Satake H."/>
        </authorList>
    </citation>
    <scope>NUCLEOTIDE SEQUENCE</scope>
</reference>
<gene>
    <name evidence="2" type="ORF">Tco_1109883</name>
</gene>
<dbReference type="EMBL" id="BQNB010020781">
    <property type="protein sequence ID" value="GJT99544.1"/>
    <property type="molecule type" value="Genomic_DNA"/>
</dbReference>
<sequence length="98" mass="11350">MKRRKYVGEPSSRSSKKDKAPMDSIQDYIPTDQPQDQEEEHCILGLSTVVVAKMIKELIKKDELTIANLECVGLKMLKIQYKNDVELEYHVKQLKQQS</sequence>
<organism evidence="2 3">
    <name type="scientific">Tanacetum coccineum</name>
    <dbReference type="NCBI Taxonomy" id="301880"/>
    <lineage>
        <taxon>Eukaryota</taxon>
        <taxon>Viridiplantae</taxon>
        <taxon>Streptophyta</taxon>
        <taxon>Embryophyta</taxon>
        <taxon>Tracheophyta</taxon>
        <taxon>Spermatophyta</taxon>
        <taxon>Magnoliopsida</taxon>
        <taxon>eudicotyledons</taxon>
        <taxon>Gunneridae</taxon>
        <taxon>Pentapetalae</taxon>
        <taxon>asterids</taxon>
        <taxon>campanulids</taxon>
        <taxon>Asterales</taxon>
        <taxon>Asteraceae</taxon>
        <taxon>Asteroideae</taxon>
        <taxon>Anthemideae</taxon>
        <taxon>Anthemidinae</taxon>
        <taxon>Tanacetum</taxon>
    </lineage>
</organism>
<keyword evidence="3" id="KW-1185">Reference proteome</keyword>
<evidence type="ECO:0000313" key="3">
    <source>
        <dbReference type="Proteomes" id="UP001151760"/>
    </source>
</evidence>
<name>A0ABQ5IIN1_9ASTR</name>
<protein>
    <submittedName>
        <fullName evidence="2">Uncharacterized protein</fullName>
    </submittedName>
</protein>
<dbReference type="Proteomes" id="UP001151760">
    <property type="component" value="Unassembled WGS sequence"/>
</dbReference>
<accession>A0ABQ5IIN1</accession>
<comment type="caution">
    <text evidence="2">The sequence shown here is derived from an EMBL/GenBank/DDBJ whole genome shotgun (WGS) entry which is preliminary data.</text>
</comment>
<evidence type="ECO:0000313" key="2">
    <source>
        <dbReference type="EMBL" id="GJT99544.1"/>
    </source>
</evidence>
<proteinExistence type="predicted"/>
<evidence type="ECO:0000256" key="1">
    <source>
        <dbReference type="SAM" id="MobiDB-lite"/>
    </source>
</evidence>